<name>A0A671TH04_SPAAU</name>
<feature type="signal peptide" evidence="11">
    <location>
        <begin position="1"/>
        <end position="21"/>
    </location>
</feature>
<keyword evidence="7" id="KW-0472">Membrane</keyword>
<evidence type="ECO:0000256" key="3">
    <source>
        <dbReference type="ARBA" id="ARBA00022729"/>
    </source>
</evidence>
<evidence type="ECO:0000256" key="8">
    <source>
        <dbReference type="ARBA" id="ARBA00023157"/>
    </source>
</evidence>
<evidence type="ECO:0000256" key="5">
    <source>
        <dbReference type="ARBA" id="ARBA00022889"/>
    </source>
</evidence>
<dbReference type="PANTHER" id="PTHR13771:SF9">
    <property type="entry name" value="INTERCELLULAR ADHESION MOLECULE 5"/>
    <property type="match status" value="1"/>
</dbReference>
<keyword evidence="5" id="KW-0130">Cell adhesion</keyword>
<evidence type="ECO:0000256" key="11">
    <source>
        <dbReference type="SAM" id="SignalP"/>
    </source>
</evidence>
<dbReference type="GO" id="GO:0005178">
    <property type="term" value="F:integrin binding"/>
    <property type="evidence" value="ECO:0007669"/>
    <property type="project" value="InterPro"/>
</dbReference>
<reference evidence="13" key="2">
    <citation type="submission" date="2025-08" db="UniProtKB">
        <authorList>
            <consortium name="Ensembl"/>
        </authorList>
    </citation>
    <scope>IDENTIFICATION</scope>
</reference>
<keyword evidence="2" id="KW-0812">Transmembrane</keyword>
<reference evidence="13" key="3">
    <citation type="submission" date="2025-09" db="UniProtKB">
        <authorList>
            <consortium name="Ensembl"/>
        </authorList>
    </citation>
    <scope>IDENTIFICATION</scope>
</reference>
<comment type="subcellular location">
    <subcellularLocation>
        <location evidence="1">Membrane</location>
        <topology evidence="1">Single-pass type I membrane protein</topology>
    </subcellularLocation>
</comment>
<sequence length="365" mass="39049">MQICGRPITLLLVSLLGSATSSPVSICTPAQPPLSQILPPSPAPTVLQSLPSPSPGLASASGASAGKGGCRLTVSPSTLVVRFGDPFTANCSGQGMDYSGLGWVVSPLKANPAYTMERFIVWTVNMTVWSLTLQCFALLEQDGPCHIDVPVIVYKPPDNVSISLVNHTGAMLEDRRYTLQCSVEGVAPVENLTVTFYRGQKALGRPQSCSSRSKEPVTEIFALNFTTSSEDDGAEFWCEAELDLGPEGPQHPPVVKSQHITAAVHFGPQLGCPTKLQVREGEILNCEVRGNPQPRVTWFRDGQVVALPTSSSRQHAGKYTVLAIGPVERKNFTVEVEVLGGGGTANSCNGYFLLAVLMIQMINWL</sequence>
<dbReference type="SUPFAM" id="SSF48726">
    <property type="entry name" value="Immunoglobulin"/>
    <property type="match status" value="2"/>
</dbReference>
<dbReference type="InterPro" id="IPR047012">
    <property type="entry name" value="ICAM_VCAM"/>
</dbReference>
<feature type="domain" description="Ig-like" evidence="12">
    <location>
        <begin position="150"/>
        <end position="241"/>
    </location>
</feature>
<keyword evidence="9" id="KW-0325">Glycoprotein</keyword>
<dbReference type="PRINTS" id="PR01472">
    <property type="entry name" value="ICAMVCAM1"/>
</dbReference>
<dbReference type="InterPro" id="IPR003987">
    <property type="entry name" value="ICAM_VCAM_N"/>
</dbReference>
<feature type="chain" id="PRO_5025575626" evidence="11">
    <location>
        <begin position="22"/>
        <end position="365"/>
    </location>
</feature>
<dbReference type="GO" id="GO:0098609">
    <property type="term" value="P:cell-cell adhesion"/>
    <property type="evidence" value="ECO:0007669"/>
    <property type="project" value="InterPro"/>
</dbReference>
<dbReference type="InterPro" id="IPR013783">
    <property type="entry name" value="Ig-like_fold"/>
</dbReference>
<dbReference type="GeneTree" id="ENSGT00940000159005"/>
<dbReference type="PROSITE" id="PS50835">
    <property type="entry name" value="IG_LIKE"/>
    <property type="match status" value="2"/>
</dbReference>
<dbReference type="Gene3D" id="2.60.40.10">
    <property type="entry name" value="Immunoglobulins"/>
    <property type="match status" value="3"/>
</dbReference>
<dbReference type="Pfam" id="PF13927">
    <property type="entry name" value="Ig_3"/>
    <property type="match status" value="1"/>
</dbReference>
<evidence type="ECO:0000256" key="1">
    <source>
        <dbReference type="ARBA" id="ARBA00004479"/>
    </source>
</evidence>
<keyword evidence="14" id="KW-1185">Reference proteome</keyword>
<evidence type="ECO:0000256" key="2">
    <source>
        <dbReference type="ARBA" id="ARBA00022692"/>
    </source>
</evidence>
<keyword evidence="10" id="KW-0393">Immunoglobulin domain</keyword>
<dbReference type="InParanoid" id="A0A671TH04"/>
<evidence type="ECO:0000259" key="12">
    <source>
        <dbReference type="PROSITE" id="PS50835"/>
    </source>
</evidence>
<evidence type="ECO:0000256" key="9">
    <source>
        <dbReference type="ARBA" id="ARBA00023180"/>
    </source>
</evidence>
<evidence type="ECO:0000256" key="6">
    <source>
        <dbReference type="ARBA" id="ARBA00022989"/>
    </source>
</evidence>
<evidence type="ECO:0000256" key="10">
    <source>
        <dbReference type="ARBA" id="ARBA00023319"/>
    </source>
</evidence>
<evidence type="ECO:0000313" key="14">
    <source>
        <dbReference type="Proteomes" id="UP000472265"/>
    </source>
</evidence>
<keyword evidence="4" id="KW-0677">Repeat</keyword>
<dbReference type="Ensembl" id="ENSSAUT00010000568.1">
    <property type="protein sequence ID" value="ENSSAUP00010000530.1"/>
    <property type="gene ID" value="ENSSAUG00010000311.1"/>
</dbReference>
<gene>
    <name evidence="13" type="primary">LOC115592898</name>
</gene>
<dbReference type="GO" id="GO:0016020">
    <property type="term" value="C:membrane"/>
    <property type="evidence" value="ECO:0007669"/>
    <property type="project" value="UniProtKB-SubCell"/>
</dbReference>
<keyword evidence="8" id="KW-1015">Disulfide bond</keyword>
<reference evidence="13" key="1">
    <citation type="submission" date="2021-04" db="EMBL/GenBank/DDBJ databases">
        <authorList>
            <consortium name="Wellcome Sanger Institute Data Sharing"/>
        </authorList>
    </citation>
    <scope>NUCLEOTIDE SEQUENCE [LARGE SCALE GENOMIC DNA]</scope>
</reference>
<dbReference type="OrthoDB" id="5843397at2759"/>
<dbReference type="InterPro" id="IPR036179">
    <property type="entry name" value="Ig-like_dom_sf"/>
</dbReference>
<dbReference type="OMA" id="TANSCCG"/>
<dbReference type="AlphaFoldDB" id="A0A671TH04"/>
<dbReference type="Proteomes" id="UP000472265">
    <property type="component" value="Chromosome 1"/>
</dbReference>
<evidence type="ECO:0000313" key="13">
    <source>
        <dbReference type="Ensembl" id="ENSSAUP00010000530.1"/>
    </source>
</evidence>
<feature type="domain" description="Ig-like" evidence="12">
    <location>
        <begin position="252"/>
        <end position="333"/>
    </location>
</feature>
<evidence type="ECO:0000256" key="7">
    <source>
        <dbReference type="ARBA" id="ARBA00023136"/>
    </source>
</evidence>
<keyword evidence="3 11" id="KW-0732">Signal</keyword>
<keyword evidence="6" id="KW-1133">Transmembrane helix</keyword>
<dbReference type="PANTHER" id="PTHR13771">
    <property type="entry name" value="INTERCELLULAR ADHESION MOLECULE"/>
    <property type="match status" value="1"/>
</dbReference>
<protein>
    <submittedName>
        <fullName evidence="13">Intercellular adhesion molecule 1-like</fullName>
    </submittedName>
</protein>
<accession>A0A671TH04</accession>
<dbReference type="GeneID" id="115592898"/>
<organism evidence="13 14">
    <name type="scientific">Sparus aurata</name>
    <name type="common">Gilthead sea bream</name>
    <dbReference type="NCBI Taxonomy" id="8175"/>
    <lineage>
        <taxon>Eukaryota</taxon>
        <taxon>Metazoa</taxon>
        <taxon>Chordata</taxon>
        <taxon>Craniata</taxon>
        <taxon>Vertebrata</taxon>
        <taxon>Euteleostomi</taxon>
        <taxon>Actinopterygii</taxon>
        <taxon>Neopterygii</taxon>
        <taxon>Teleostei</taxon>
        <taxon>Neoteleostei</taxon>
        <taxon>Acanthomorphata</taxon>
        <taxon>Eupercaria</taxon>
        <taxon>Spariformes</taxon>
        <taxon>Sparidae</taxon>
        <taxon>Sparus</taxon>
    </lineage>
</organism>
<dbReference type="RefSeq" id="XP_030292010.1">
    <property type="nucleotide sequence ID" value="XM_030436150.1"/>
</dbReference>
<proteinExistence type="predicted"/>
<evidence type="ECO:0000256" key="4">
    <source>
        <dbReference type="ARBA" id="ARBA00022737"/>
    </source>
</evidence>
<dbReference type="InterPro" id="IPR007110">
    <property type="entry name" value="Ig-like_dom"/>
</dbReference>